<gene>
    <name evidence="18" type="ORF">BCR32DRAFT_243062</name>
</gene>
<evidence type="ECO:0000256" key="6">
    <source>
        <dbReference type="ARBA" id="ARBA00022703"/>
    </source>
</evidence>
<evidence type="ECO:0000256" key="3">
    <source>
        <dbReference type="ARBA" id="ARBA00019438"/>
    </source>
</evidence>
<reference evidence="18 19" key="2">
    <citation type="submission" date="2016-08" db="EMBL/GenBank/DDBJ databases">
        <title>Pervasive Adenine N6-methylation of Active Genes in Fungi.</title>
        <authorList>
            <consortium name="DOE Joint Genome Institute"/>
            <person name="Mondo S.J."/>
            <person name="Dannebaum R.O."/>
            <person name="Kuo R.C."/>
            <person name="Labutti K."/>
            <person name="Haridas S."/>
            <person name="Kuo A."/>
            <person name="Salamov A."/>
            <person name="Ahrendt S.R."/>
            <person name="Lipzen A."/>
            <person name="Sullivan W."/>
            <person name="Andreopoulos W.B."/>
            <person name="Clum A."/>
            <person name="Lindquist E."/>
            <person name="Daum C."/>
            <person name="Ramamoorthy G.K."/>
            <person name="Gryganskyi A."/>
            <person name="Culley D."/>
            <person name="Magnuson J.K."/>
            <person name="James T.Y."/>
            <person name="O'Malley M.A."/>
            <person name="Stajich J.E."/>
            <person name="Spatafora J.W."/>
            <person name="Visel A."/>
            <person name="Grigoriev I.V."/>
        </authorList>
    </citation>
    <scope>NUCLEOTIDE SEQUENCE [LARGE SCALE GENOMIC DNA]</scope>
    <source>
        <strain evidence="18 19">S4</strain>
    </source>
</reference>
<keyword evidence="12" id="KW-0234">DNA repair</keyword>
<dbReference type="OrthoDB" id="538811at2759"/>
<organism evidence="18 19">
    <name type="scientific">Anaeromyces robustus</name>
    <dbReference type="NCBI Taxonomy" id="1754192"/>
    <lineage>
        <taxon>Eukaryota</taxon>
        <taxon>Fungi</taxon>
        <taxon>Fungi incertae sedis</taxon>
        <taxon>Chytridiomycota</taxon>
        <taxon>Chytridiomycota incertae sedis</taxon>
        <taxon>Neocallimastigomycetes</taxon>
        <taxon>Neocallimastigales</taxon>
        <taxon>Neocallimastigaceae</taxon>
        <taxon>Anaeromyces</taxon>
    </lineage>
</organism>
<dbReference type="AlphaFoldDB" id="A0A1Y1XDQ0"/>
<evidence type="ECO:0000256" key="10">
    <source>
        <dbReference type="ARBA" id="ARBA00022786"/>
    </source>
</evidence>
<protein>
    <recommendedName>
        <fullName evidence="3">BRISC and BRCA1-A complex member 2</fullName>
    </recommendedName>
    <alternativeName>
        <fullName evidence="16">BRCA1-A complex subunit BRE</fullName>
    </alternativeName>
    <alternativeName>
        <fullName evidence="17">BRCA1/BRCA2-containing complex subunit 45</fullName>
    </alternativeName>
</protein>
<dbReference type="Proteomes" id="UP000193944">
    <property type="component" value="Unassembled WGS sequence"/>
</dbReference>
<evidence type="ECO:0000256" key="7">
    <source>
        <dbReference type="ARBA" id="ARBA00022737"/>
    </source>
</evidence>
<comment type="similarity">
    <text evidence="15">Belongs to the BABAM2 family.</text>
</comment>
<dbReference type="GO" id="GO:0070552">
    <property type="term" value="C:BRISC complex"/>
    <property type="evidence" value="ECO:0007669"/>
    <property type="project" value="InterPro"/>
</dbReference>
<evidence type="ECO:0000256" key="5">
    <source>
        <dbReference type="ARBA" id="ARBA00022618"/>
    </source>
</evidence>
<keyword evidence="6" id="KW-0053">Apoptosis</keyword>
<evidence type="ECO:0000256" key="11">
    <source>
        <dbReference type="ARBA" id="ARBA00022853"/>
    </source>
</evidence>
<dbReference type="GO" id="GO:0006325">
    <property type="term" value="P:chromatin organization"/>
    <property type="evidence" value="ECO:0007669"/>
    <property type="project" value="UniProtKB-KW"/>
</dbReference>
<evidence type="ECO:0000256" key="17">
    <source>
        <dbReference type="ARBA" id="ARBA00032630"/>
    </source>
</evidence>
<evidence type="ECO:0000256" key="14">
    <source>
        <dbReference type="ARBA" id="ARBA00023306"/>
    </source>
</evidence>
<keyword evidence="13" id="KW-0539">Nucleus</keyword>
<evidence type="ECO:0000313" key="18">
    <source>
        <dbReference type="EMBL" id="ORX83837.1"/>
    </source>
</evidence>
<evidence type="ECO:0000256" key="13">
    <source>
        <dbReference type="ARBA" id="ARBA00023242"/>
    </source>
</evidence>
<dbReference type="GO" id="GO:0051301">
    <property type="term" value="P:cell division"/>
    <property type="evidence" value="ECO:0007669"/>
    <property type="project" value="UniProtKB-KW"/>
</dbReference>
<evidence type="ECO:0000256" key="2">
    <source>
        <dbReference type="ARBA" id="ARBA00004496"/>
    </source>
</evidence>
<dbReference type="GO" id="GO:0005737">
    <property type="term" value="C:cytoplasm"/>
    <property type="evidence" value="ECO:0007669"/>
    <property type="project" value="UniProtKB-SubCell"/>
</dbReference>
<keyword evidence="19" id="KW-1185">Reference proteome</keyword>
<evidence type="ECO:0000256" key="12">
    <source>
        <dbReference type="ARBA" id="ARBA00023204"/>
    </source>
</evidence>
<evidence type="ECO:0000256" key="15">
    <source>
        <dbReference type="ARBA" id="ARBA00025766"/>
    </source>
</evidence>
<evidence type="ECO:0000256" key="16">
    <source>
        <dbReference type="ARBA" id="ARBA00032491"/>
    </source>
</evidence>
<keyword evidence="5" id="KW-0132">Cell division</keyword>
<sequence>MFLFDNNNPLDPPDIILEDNIGFDKQCEKSNVLDINKYLSQWNIKDENCIVNLINELINGFNEYNFNRTIQFDIPKLNFEINTLMNVCDNYKIMILPHVMTLYEKIRIIIPIEKKSKGSMISVDVNDYVYGVLLVCDFVVDISKKEVVSSSMDYVFTKKTKNVKRINKKLPKWDSSSHLFEYIEDVETSLDNTIVLKKSDNSRKEFLSAIISALNEYLLEYDSFDYSYAAFYIKHPLDGPDLQANSIVLYFYLTDDFPHHEPVVTIIIPYHQRNPEYNIRHDIKYHFSKKFFVDPPGRYQEAAALFKNYILSNIPQFIREYKN</sequence>
<evidence type="ECO:0000256" key="9">
    <source>
        <dbReference type="ARBA" id="ARBA00022776"/>
    </source>
</evidence>
<evidence type="ECO:0000256" key="4">
    <source>
        <dbReference type="ARBA" id="ARBA00022490"/>
    </source>
</evidence>
<dbReference type="PANTHER" id="PTHR15189:SF7">
    <property type="entry name" value="BRISC AND BRCA1-A COMPLEX MEMBER 2"/>
    <property type="match status" value="1"/>
</dbReference>
<evidence type="ECO:0000313" key="19">
    <source>
        <dbReference type="Proteomes" id="UP000193944"/>
    </source>
</evidence>
<reference evidence="18 19" key="1">
    <citation type="submission" date="2016-08" db="EMBL/GenBank/DDBJ databases">
        <title>A Parts List for Fungal Cellulosomes Revealed by Comparative Genomics.</title>
        <authorList>
            <consortium name="DOE Joint Genome Institute"/>
            <person name="Haitjema C.H."/>
            <person name="Gilmore S.P."/>
            <person name="Henske J.K."/>
            <person name="Solomon K.V."/>
            <person name="De Groot R."/>
            <person name="Kuo A."/>
            <person name="Mondo S.J."/>
            <person name="Salamov A.A."/>
            <person name="Labutti K."/>
            <person name="Zhao Z."/>
            <person name="Chiniquy J."/>
            <person name="Barry K."/>
            <person name="Brewer H.M."/>
            <person name="Purvine S.O."/>
            <person name="Wright A.T."/>
            <person name="Boxma B."/>
            <person name="Van Alen T."/>
            <person name="Hackstein J.H."/>
            <person name="Baker S.E."/>
            <person name="Grigoriev I.V."/>
            <person name="O'Malley M.A."/>
        </authorList>
    </citation>
    <scope>NUCLEOTIDE SEQUENCE [LARGE SCALE GENOMIC DNA]</scope>
    <source>
        <strain evidence="18 19">S4</strain>
    </source>
</reference>
<dbReference type="InterPro" id="IPR010358">
    <property type="entry name" value="BRE"/>
</dbReference>
<keyword evidence="7" id="KW-0677">Repeat</keyword>
<dbReference type="STRING" id="1754192.A0A1Y1XDQ0"/>
<evidence type="ECO:0000256" key="1">
    <source>
        <dbReference type="ARBA" id="ARBA00004123"/>
    </source>
</evidence>
<comment type="subcellular location">
    <subcellularLocation>
        <location evidence="2">Cytoplasm</location>
    </subcellularLocation>
    <subcellularLocation>
        <location evidence="1">Nucleus</location>
    </subcellularLocation>
</comment>
<dbReference type="GO" id="GO:0006915">
    <property type="term" value="P:apoptotic process"/>
    <property type="evidence" value="ECO:0007669"/>
    <property type="project" value="UniProtKB-KW"/>
</dbReference>
<keyword evidence="9" id="KW-0498">Mitosis</keyword>
<keyword evidence="11" id="KW-0156">Chromatin regulator</keyword>
<dbReference type="PANTHER" id="PTHR15189">
    <property type="entry name" value="BRISC AND BRCA1-A COMPLEX MEMBER 2"/>
    <property type="match status" value="1"/>
</dbReference>
<evidence type="ECO:0000256" key="8">
    <source>
        <dbReference type="ARBA" id="ARBA00022763"/>
    </source>
</evidence>
<keyword evidence="4" id="KW-0963">Cytoplasm</keyword>
<accession>A0A1Y1XDQ0</accession>
<dbReference type="Pfam" id="PF06113">
    <property type="entry name" value="BRE"/>
    <property type="match status" value="1"/>
</dbReference>
<keyword evidence="14" id="KW-0131">Cell cycle</keyword>
<proteinExistence type="inferred from homology"/>
<name>A0A1Y1XDQ0_9FUNG</name>
<dbReference type="EMBL" id="MCFG01000064">
    <property type="protein sequence ID" value="ORX83837.1"/>
    <property type="molecule type" value="Genomic_DNA"/>
</dbReference>
<keyword evidence="8" id="KW-0227">DNA damage</keyword>
<keyword evidence="10" id="KW-0833">Ubl conjugation pathway</keyword>
<comment type="caution">
    <text evidence="18">The sequence shown here is derived from an EMBL/GenBank/DDBJ whole genome shotgun (WGS) entry which is preliminary data.</text>
</comment>
<dbReference type="GO" id="GO:0006302">
    <property type="term" value="P:double-strand break repair"/>
    <property type="evidence" value="ECO:0007669"/>
    <property type="project" value="TreeGrafter"/>
</dbReference>